<sequence>MASSSNSNLMQSREGVSQEAPKESERCVTSDVTPKRPKWLPDDWEMEVRTRRSGKSAGMKDRYYYDPKFHRCFRSKKDVENFIQTGTIRRNKSRTKASSNENPESESFDFKNCPTKVSWVLSSFAEKSWTPHVNNEALPKSTWNSWAVAMEDICGGAYKS</sequence>
<organism evidence="1 2">
    <name type="scientific">Persea americana</name>
    <name type="common">Avocado</name>
    <dbReference type="NCBI Taxonomy" id="3435"/>
    <lineage>
        <taxon>Eukaryota</taxon>
        <taxon>Viridiplantae</taxon>
        <taxon>Streptophyta</taxon>
        <taxon>Embryophyta</taxon>
        <taxon>Tracheophyta</taxon>
        <taxon>Spermatophyta</taxon>
        <taxon>Magnoliopsida</taxon>
        <taxon>Magnoliidae</taxon>
        <taxon>Laurales</taxon>
        <taxon>Lauraceae</taxon>
        <taxon>Persea</taxon>
    </lineage>
</organism>
<reference evidence="1 2" key="1">
    <citation type="journal article" date="2022" name="Hortic Res">
        <title>A haplotype resolved chromosomal level avocado genome allows analysis of novel avocado genes.</title>
        <authorList>
            <person name="Nath O."/>
            <person name="Fletcher S.J."/>
            <person name="Hayward A."/>
            <person name="Shaw L.M."/>
            <person name="Masouleh A.K."/>
            <person name="Furtado A."/>
            <person name="Henry R.J."/>
            <person name="Mitter N."/>
        </authorList>
    </citation>
    <scope>NUCLEOTIDE SEQUENCE [LARGE SCALE GENOMIC DNA]</scope>
    <source>
        <strain evidence="2">cv. Hass</strain>
    </source>
</reference>
<evidence type="ECO:0000313" key="1">
    <source>
        <dbReference type="EMBL" id="KAJ8648869.1"/>
    </source>
</evidence>
<evidence type="ECO:0000313" key="2">
    <source>
        <dbReference type="Proteomes" id="UP001234297"/>
    </source>
</evidence>
<protein>
    <submittedName>
        <fullName evidence="1">Uncharacterized protein</fullName>
    </submittedName>
</protein>
<keyword evidence="2" id="KW-1185">Reference proteome</keyword>
<dbReference type="EMBL" id="CM056809">
    <property type="protein sequence ID" value="KAJ8648869.1"/>
    <property type="molecule type" value="Genomic_DNA"/>
</dbReference>
<proteinExistence type="predicted"/>
<name>A0ACC2MUL5_PERAE</name>
<gene>
    <name evidence="1" type="ORF">MRB53_001892</name>
</gene>
<accession>A0ACC2MUL5</accession>
<dbReference type="Proteomes" id="UP001234297">
    <property type="component" value="Chromosome 1"/>
</dbReference>
<comment type="caution">
    <text evidence="1">The sequence shown here is derived from an EMBL/GenBank/DDBJ whole genome shotgun (WGS) entry which is preliminary data.</text>
</comment>